<comment type="caution">
    <text evidence="1">The sequence shown here is derived from an EMBL/GenBank/DDBJ whole genome shotgun (WGS) entry which is preliminary data.</text>
</comment>
<proteinExistence type="predicted"/>
<dbReference type="InterPro" id="IPR029058">
    <property type="entry name" value="AB_hydrolase_fold"/>
</dbReference>
<sequence length="414" mass="46123">MLAVNAQRNVAWVHGLDGDASSWENYNEIFDNERKINSLRTSYNTDNGINNAGNQVRSAMNSFGNGAKNASNIGIGHSMGGLMIRDVDRTTTASNKVFGGYITVTSPNYGAPISNSLLDGSVTAAAQNACNKIADGPLAQVFSLPWGIVSNLATNTLCKKFIDNDLVQTLQGTPVTNADLRVGSPTINAINNYNSSLPRISMWGEETSPVHWRMFGSTLNNNDSSLLGPINSGRGVYHGFYVYNTSLAVVTGVAGFWNPFLWGLTATYTYRATQWKKGRNWIDDSENIWSSLIKTTRREAQKYWTNTWIPCAYPPRIEVQQKTAERLPPDEDCGEWKWVQRTRYVSVNYPSDGLLPQYTQELQGIPNDNKYKVEGANHIEVRDMRSSSQGDITRLRFNQIFDRAPGDFFRTAKN</sequence>
<reference evidence="1 2" key="1">
    <citation type="submission" date="2016-11" db="EMBL/GenBank/DDBJ databases">
        <title>Trade-off between light-utilization and light-protection in marine flavobacteria.</title>
        <authorList>
            <person name="Kumagai Y."/>
        </authorList>
    </citation>
    <scope>NUCLEOTIDE SEQUENCE [LARGE SCALE GENOMIC DNA]</scope>
    <source>
        <strain evidence="1 2">ATCC 700397</strain>
    </source>
</reference>
<protein>
    <recommendedName>
        <fullName evidence="3">Lipase</fullName>
    </recommendedName>
</protein>
<dbReference type="EMBL" id="MQUA01000013">
    <property type="protein sequence ID" value="PQB07584.1"/>
    <property type="molecule type" value="Genomic_DNA"/>
</dbReference>
<evidence type="ECO:0000313" key="2">
    <source>
        <dbReference type="Proteomes" id="UP000239522"/>
    </source>
</evidence>
<accession>A0A2S7KY34</accession>
<dbReference type="AlphaFoldDB" id="A0A2S7KY34"/>
<dbReference type="SUPFAM" id="SSF53474">
    <property type="entry name" value="alpha/beta-Hydrolases"/>
    <property type="match status" value="1"/>
</dbReference>
<name>A0A2S7KY34_9FLAO</name>
<organism evidence="1 2">
    <name type="scientific">Polaribacter filamentus</name>
    <dbReference type="NCBI Taxonomy" id="53483"/>
    <lineage>
        <taxon>Bacteria</taxon>
        <taxon>Pseudomonadati</taxon>
        <taxon>Bacteroidota</taxon>
        <taxon>Flavobacteriia</taxon>
        <taxon>Flavobacteriales</taxon>
        <taxon>Flavobacteriaceae</taxon>
    </lineage>
</organism>
<evidence type="ECO:0000313" key="1">
    <source>
        <dbReference type="EMBL" id="PQB07584.1"/>
    </source>
</evidence>
<gene>
    <name evidence="1" type="ORF">BST83_10750</name>
</gene>
<keyword evidence="2" id="KW-1185">Reference proteome</keyword>
<evidence type="ECO:0008006" key="3">
    <source>
        <dbReference type="Google" id="ProtNLM"/>
    </source>
</evidence>
<dbReference type="Proteomes" id="UP000239522">
    <property type="component" value="Unassembled WGS sequence"/>
</dbReference>
<dbReference type="Gene3D" id="3.40.50.1820">
    <property type="entry name" value="alpha/beta hydrolase"/>
    <property type="match status" value="1"/>
</dbReference>